<gene>
    <name evidence="1" type="ORF">C4B59_02845</name>
</gene>
<reference evidence="1" key="1">
    <citation type="submission" date="2018-01" db="EMBL/GenBank/DDBJ databases">
        <authorList>
            <person name="Krukenberg V."/>
        </authorList>
    </citation>
    <scope>NUCLEOTIDE SEQUENCE</scope>
    <source>
        <strain evidence="1">E20ANME2</strain>
    </source>
</reference>
<sequence length="60" mass="6726">MEHYRSEKSFTPIICVHLRQSVADTVLDTDCDSKGVAVNTGFTDYTYPIIFVFAGLASFF</sequence>
<name>A0AC61L5Y7_9EURY</name>
<protein>
    <submittedName>
        <fullName evidence="1">Uncharacterized protein</fullName>
    </submittedName>
</protein>
<dbReference type="Proteomes" id="UP000248329">
    <property type="component" value="Unassembled WGS sequence"/>
</dbReference>
<comment type="caution">
    <text evidence="1">The sequence shown here is derived from an EMBL/GenBank/DDBJ whole genome shotgun (WGS) entry which is preliminary data.</text>
</comment>
<accession>A0AC61L5Y7</accession>
<evidence type="ECO:0000313" key="1">
    <source>
        <dbReference type="EMBL" id="PXF61800.1"/>
    </source>
</evidence>
<evidence type="ECO:0000313" key="2">
    <source>
        <dbReference type="Proteomes" id="UP000248329"/>
    </source>
</evidence>
<proteinExistence type="predicted"/>
<organism evidence="1 2">
    <name type="scientific">Candidatus Methanogaster sp</name>
    <dbReference type="NCBI Taxonomy" id="3386292"/>
    <lineage>
        <taxon>Archaea</taxon>
        <taxon>Methanobacteriati</taxon>
        <taxon>Methanobacteriota</taxon>
        <taxon>Stenosarchaea group</taxon>
        <taxon>Methanomicrobia</taxon>
        <taxon>Methanosarcinales</taxon>
        <taxon>ANME-2 cluster</taxon>
        <taxon>Candidatus Methanogasteraceae</taxon>
        <taxon>Candidatus Methanogaster</taxon>
    </lineage>
</organism>
<dbReference type="EMBL" id="PQXF01000003">
    <property type="protein sequence ID" value="PXF61800.1"/>
    <property type="molecule type" value="Genomic_DNA"/>
</dbReference>